<organism evidence="1">
    <name type="scientific">marine sediment metagenome</name>
    <dbReference type="NCBI Taxonomy" id="412755"/>
    <lineage>
        <taxon>unclassified sequences</taxon>
        <taxon>metagenomes</taxon>
        <taxon>ecological metagenomes</taxon>
    </lineage>
</organism>
<dbReference type="AlphaFoldDB" id="X1AZ85"/>
<accession>X1AZ85</accession>
<dbReference type="EMBL" id="BART01001236">
    <property type="protein sequence ID" value="GAG65071.1"/>
    <property type="molecule type" value="Genomic_DNA"/>
</dbReference>
<comment type="caution">
    <text evidence="1">The sequence shown here is derived from an EMBL/GenBank/DDBJ whole genome shotgun (WGS) entry which is preliminary data.</text>
</comment>
<evidence type="ECO:0008006" key="2">
    <source>
        <dbReference type="Google" id="ProtNLM"/>
    </source>
</evidence>
<feature type="non-terminal residue" evidence="1">
    <location>
        <position position="1"/>
    </location>
</feature>
<evidence type="ECO:0000313" key="1">
    <source>
        <dbReference type="EMBL" id="GAG65071.1"/>
    </source>
</evidence>
<reference evidence="1" key="1">
    <citation type="journal article" date="2014" name="Front. Microbiol.">
        <title>High frequency of phylogenetically diverse reductive dehalogenase-homologous genes in deep subseafloor sedimentary metagenomes.</title>
        <authorList>
            <person name="Kawai M."/>
            <person name="Futagami T."/>
            <person name="Toyoda A."/>
            <person name="Takaki Y."/>
            <person name="Nishi S."/>
            <person name="Hori S."/>
            <person name="Arai W."/>
            <person name="Tsubouchi T."/>
            <person name="Morono Y."/>
            <person name="Uchiyama I."/>
            <person name="Ito T."/>
            <person name="Fujiyama A."/>
            <person name="Inagaki F."/>
            <person name="Takami H."/>
        </authorList>
    </citation>
    <scope>NUCLEOTIDE SEQUENCE</scope>
    <source>
        <strain evidence="1">Expedition CK06-06</strain>
    </source>
</reference>
<protein>
    <recommendedName>
        <fullName evidence="2">Thioredoxin domain-containing protein</fullName>
    </recommendedName>
</protein>
<sequence>AIMDISNYLKDFKMLNNKPTIYVCSNYTCKVPTNDVKVMLELLK</sequence>
<name>X1AZ85_9ZZZZ</name>
<proteinExistence type="predicted"/>
<gene>
    <name evidence="1" type="ORF">S01H4_04572</name>
</gene>